<proteinExistence type="predicted"/>
<dbReference type="InterPro" id="IPR013525">
    <property type="entry name" value="ABC2_TM"/>
</dbReference>
<dbReference type="RefSeq" id="WP_188892953.1">
    <property type="nucleotide sequence ID" value="NZ_BMHY01000022.1"/>
</dbReference>
<feature type="transmembrane region" description="Helical" evidence="6">
    <location>
        <begin position="241"/>
        <end position="264"/>
    </location>
</feature>
<comment type="caution">
    <text evidence="8">The sequence shown here is derived from an EMBL/GenBank/DDBJ whole genome shotgun (WGS) entry which is preliminary data.</text>
</comment>
<feature type="domain" description="ABC-2 type transporter transmembrane" evidence="7">
    <location>
        <begin position="19"/>
        <end position="380"/>
    </location>
</feature>
<dbReference type="EMBL" id="BMHY01000022">
    <property type="protein sequence ID" value="GGG89737.1"/>
    <property type="molecule type" value="Genomic_DNA"/>
</dbReference>
<comment type="subcellular location">
    <subcellularLocation>
        <location evidence="1">Cell membrane</location>
        <topology evidence="1">Multi-pass membrane protein</topology>
    </subcellularLocation>
</comment>
<keyword evidence="9" id="KW-1185">Reference proteome</keyword>
<evidence type="ECO:0000256" key="4">
    <source>
        <dbReference type="ARBA" id="ARBA00022989"/>
    </source>
</evidence>
<evidence type="ECO:0000256" key="3">
    <source>
        <dbReference type="ARBA" id="ARBA00022692"/>
    </source>
</evidence>
<dbReference type="GO" id="GO:0140359">
    <property type="term" value="F:ABC-type transporter activity"/>
    <property type="evidence" value="ECO:0007669"/>
    <property type="project" value="InterPro"/>
</dbReference>
<dbReference type="Gene3D" id="3.40.1710.10">
    <property type="entry name" value="abc type-2 transporter like domain"/>
    <property type="match status" value="1"/>
</dbReference>
<dbReference type="Pfam" id="PF12698">
    <property type="entry name" value="ABC2_membrane_3"/>
    <property type="match status" value="1"/>
</dbReference>
<dbReference type="InterPro" id="IPR051449">
    <property type="entry name" value="ABC-2_transporter_component"/>
</dbReference>
<dbReference type="Proteomes" id="UP000600247">
    <property type="component" value="Unassembled WGS sequence"/>
</dbReference>
<dbReference type="PANTHER" id="PTHR30294">
    <property type="entry name" value="MEMBRANE COMPONENT OF ABC TRANSPORTER YHHJ-RELATED"/>
    <property type="match status" value="1"/>
</dbReference>
<feature type="transmembrane region" description="Helical" evidence="6">
    <location>
        <begin position="276"/>
        <end position="297"/>
    </location>
</feature>
<dbReference type="PANTHER" id="PTHR30294:SF29">
    <property type="entry name" value="MULTIDRUG ABC TRANSPORTER PERMEASE YBHS-RELATED"/>
    <property type="match status" value="1"/>
</dbReference>
<keyword evidence="3 6" id="KW-0812">Transmembrane</keyword>
<evidence type="ECO:0000256" key="5">
    <source>
        <dbReference type="ARBA" id="ARBA00023136"/>
    </source>
</evidence>
<gene>
    <name evidence="8" type="primary">yfiM</name>
    <name evidence="8" type="ORF">GCM10010918_55680</name>
</gene>
<keyword evidence="2" id="KW-1003">Cell membrane</keyword>
<evidence type="ECO:0000256" key="6">
    <source>
        <dbReference type="SAM" id="Phobius"/>
    </source>
</evidence>
<organism evidence="8 9">
    <name type="scientific">Paenibacillus radicis</name>
    <name type="common">ex Gao et al. 2016</name>
    <dbReference type="NCBI Taxonomy" id="1737354"/>
    <lineage>
        <taxon>Bacteria</taxon>
        <taxon>Bacillati</taxon>
        <taxon>Bacillota</taxon>
        <taxon>Bacilli</taxon>
        <taxon>Bacillales</taxon>
        <taxon>Paenibacillaceae</taxon>
        <taxon>Paenibacillus</taxon>
    </lineage>
</organism>
<name>A0A917HUL7_9BACL</name>
<keyword evidence="4 6" id="KW-1133">Transmembrane helix</keyword>
<evidence type="ECO:0000256" key="2">
    <source>
        <dbReference type="ARBA" id="ARBA00022475"/>
    </source>
</evidence>
<accession>A0A917HUL7</accession>
<feature type="transmembrane region" description="Helical" evidence="6">
    <location>
        <begin position="198"/>
        <end position="220"/>
    </location>
</feature>
<evidence type="ECO:0000313" key="8">
    <source>
        <dbReference type="EMBL" id="GGG89737.1"/>
    </source>
</evidence>
<dbReference type="AlphaFoldDB" id="A0A917HUL7"/>
<keyword evidence="5 6" id="KW-0472">Membrane</keyword>
<reference evidence="8 9" key="1">
    <citation type="journal article" date="2014" name="Int. J. Syst. Evol. Microbiol.">
        <title>Complete genome sequence of Corynebacterium casei LMG S-19264T (=DSM 44701T), isolated from a smear-ripened cheese.</title>
        <authorList>
            <consortium name="US DOE Joint Genome Institute (JGI-PGF)"/>
            <person name="Walter F."/>
            <person name="Albersmeier A."/>
            <person name="Kalinowski J."/>
            <person name="Ruckert C."/>
        </authorList>
    </citation>
    <scope>NUCLEOTIDE SEQUENCE [LARGE SCALE GENOMIC DNA]</scope>
    <source>
        <strain evidence="8 9">CGMCC 1.15286</strain>
    </source>
</reference>
<evidence type="ECO:0000313" key="9">
    <source>
        <dbReference type="Proteomes" id="UP000600247"/>
    </source>
</evidence>
<feature type="transmembrane region" description="Helical" evidence="6">
    <location>
        <begin position="309"/>
        <end position="329"/>
    </location>
</feature>
<dbReference type="GO" id="GO:0005886">
    <property type="term" value="C:plasma membrane"/>
    <property type="evidence" value="ECO:0007669"/>
    <property type="project" value="UniProtKB-SubCell"/>
</dbReference>
<protein>
    <submittedName>
        <fullName evidence="8">Transport permease YfiM</fullName>
    </submittedName>
</protein>
<sequence length="391" mass="42156">MRIWWTTVYYEIIKYSKMRSMLLLLTALPLVLIFLLGNAFSQDLKPAKVAVYISDQGELRSGIESFWKDPSIQTYMETLSAASETEVKDLVREGTADYGVVVPADYSSRILTGQSAEWKAYPGRYEERNIAARAVIDSYMSNTNLKLAAMETLGAAYSSSPAASSSDETAKPGEPVFRVGNVSGGKEDVFKSVSAVQYYAAAYLIMFLLYGGMSATLSLMNQRSRGTLQRIYAVPGAFRKAVAGILTGALALAGLQAIVIIGFSTVVYDVDWGGRVGWIALTCLLTAIAGTGLAVTLGSLVGSTKSLQTLFGIVVFVLTFLSGGMVPNIEQMVGGAGKYTLNYWANEVLRTIMYENDPSKIWSGIGILAAIAFCLALIGALRLPKVVKNHA</sequence>
<feature type="transmembrane region" description="Helical" evidence="6">
    <location>
        <begin position="361"/>
        <end position="381"/>
    </location>
</feature>
<evidence type="ECO:0000259" key="7">
    <source>
        <dbReference type="Pfam" id="PF12698"/>
    </source>
</evidence>
<evidence type="ECO:0000256" key="1">
    <source>
        <dbReference type="ARBA" id="ARBA00004651"/>
    </source>
</evidence>